<keyword evidence="3 5" id="KW-0547">Nucleotide-binding</keyword>
<dbReference type="InterPro" id="IPR027417">
    <property type="entry name" value="P-loop_NTPase"/>
</dbReference>
<feature type="binding site" evidence="5">
    <location>
        <position position="161"/>
    </location>
    <ligand>
        <name>AMP</name>
        <dbReference type="ChEBI" id="CHEBI:456215"/>
    </ligand>
</feature>
<evidence type="ECO:0000313" key="9">
    <source>
        <dbReference type="EMBL" id="PWC27790.1"/>
    </source>
</evidence>
<feature type="binding site" evidence="5">
    <location>
        <begin position="57"/>
        <end position="59"/>
    </location>
    <ligand>
        <name>AMP</name>
        <dbReference type="ChEBI" id="CHEBI:456215"/>
    </ligand>
</feature>
<comment type="pathway">
    <text evidence="5">Purine metabolism; AMP biosynthesis via salvage pathway; AMP from ADP: step 1/1.</text>
</comment>
<dbReference type="FunFam" id="3.40.50.300:FF:000106">
    <property type="entry name" value="Adenylate kinase mitochondrial"/>
    <property type="match status" value="1"/>
</dbReference>
<dbReference type="Pfam" id="PF00406">
    <property type="entry name" value="ADK"/>
    <property type="match status" value="1"/>
</dbReference>
<dbReference type="Gene3D" id="3.40.50.300">
    <property type="entry name" value="P-loop containing nucleotide triphosphate hydrolases"/>
    <property type="match status" value="1"/>
</dbReference>
<comment type="subunit">
    <text evidence="5 7">Monomer.</text>
</comment>
<feature type="binding site" evidence="5">
    <location>
        <begin position="85"/>
        <end position="88"/>
    </location>
    <ligand>
        <name>AMP</name>
        <dbReference type="ChEBI" id="CHEBI:456215"/>
    </ligand>
</feature>
<feature type="binding site" evidence="5">
    <location>
        <position position="150"/>
    </location>
    <ligand>
        <name>Zn(2+)</name>
        <dbReference type="ChEBI" id="CHEBI:29105"/>
        <note>structural</note>
    </ligand>
</feature>
<dbReference type="Proteomes" id="UP000245048">
    <property type="component" value="Unassembled WGS sequence"/>
</dbReference>
<dbReference type="GO" id="GO:0044209">
    <property type="term" value="P:AMP salvage"/>
    <property type="evidence" value="ECO:0007669"/>
    <property type="project" value="UniProtKB-UniRule"/>
</dbReference>
<dbReference type="SUPFAM" id="SSF52540">
    <property type="entry name" value="P-loop containing nucleoside triphosphate hydrolases"/>
    <property type="match status" value="1"/>
</dbReference>
<dbReference type="PANTHER" id="PTHR23359">
    <property type="entry name" value="NUCLEOTIDE KINASE"/>
    <property type="match status" value="1"/>
</dbReference>
<comment type="function">
    <text evidence="5">Catalyzes the reversible transfer of the terminal phosphate group between ATP and AMP. Plays an important role in cellular energy homeostasis and in adenine nucleotide metabolism.</text>
</comment>
<dbReference type="HAMAP" id="MF_00235">
    <property type="entry name" value="Adenylate_kinase_Adk"/>
    <property type="match status" value="1"/>
</dbReference>
<feature type="binding site" evidence="5">
    <location>
        <position position="153"/>
    </location>
    <ligand>
        <name>Zn(2+)</name>
        <dbReference type="ChEBI" id="CHEBI:29105"/>
        <note>structural</note>
    </ligand>
</feature>
<proteinExistence type="inferred from homology"/>
<feature type="binding site" evidence="5">
    <location>
        <begin position="10"/>
        <end position="15"/>
    </location>
    <ligand>
        <name>ATP</name>
        <dbReference type="ChEBI" id="CHEBI:30616"/>
    </ligand>
</feature>
<evidence type="ECO:0000313" key="10">
    <source>
        <dbReference type="Proteomes" id="UP000245048"/>
    </source>
</evidence>
<keyword evidence="5" id="KW-0862">Zinc</keyword>
<dbReference type="CDD" id="cd01428">
    <property type="entry name" value="ADK"/>
    <property type="match status" value="1"/>
</dbReference>
<feature type="binding site" evidence="5">
    <location>
        <position position="200"/>
    </location>
    <ligand>
        <name>ATP</name>
        <dbReference type="ChEBI" id="CHEBI:30616"/>
    </ligand>
</feature>
<dbReference type="PRINTS" id="PR00094">
    <property type="entry name" value="ADENYLTKNASE"/>
</dbReference>
<name>A0A2U1V1L5_9PROT</name>
<dbReference type="InterPro" id="IPR007862">
    <property type="entry name" value="Adenylate_kinase_lid-dom"/>
</dbReference>
<keyword evidence="10" id="KW-1185">Reference proteome</keyword>
<comment type="catalytic activity">
    <reaction evidence="5 7">
        <text>AMP + ATP = 2 ADP</text>
        <dbReference type="Rhea" id="RHEA:12973"/>
        <dbReference type="ChEBI" id="CHEBI:30616"/>
        <dbReference type="ChEBI" id="CHEBI:456215"/>
        <dbReference type="ChEBI" id="CHEBI:456216"/>
        <dbReference type="EC" id="2.7.4.3"/>
    </reaction>
</comment>
<feature type="binding site" evidence="5">
    <location>
        <position position="36"/>
    </location>
    <ligand>
        <name>AMP</name>
        <dbReference type="ChEBI" id="CHEBI:456215"/>
    </ligand>
</feature>
<dbReference type="NCBIfam" id="TIGR01351">
    <property type="entry name" value="adk"/>
    <property type="match status" value="1"/>
</dbReference>
<keyword evidence="2 5" id="KW-0545">Nucleotide biosynthesis</keyword>
<keyword evidence="5" id="KW-0963">Cytoplasm</keyword>
<comment type="domain">
    <text evidence="5">Consists of three domains, a large central CORE domain and two small peripheral domains, NMPbind and LID, which undergo movements during catalysis. The LID domain closes over the site of phosphoryl transfer upon ATP binding. Assembling and dissambling the active center during each catalytic cycle provides an effective means to prevent ATP hydrolysis. Some bacteria have evolved a zinc-coordinating structure that stabilizes the LID domain.</text>
</comment>
<evidence type="ECO:0000256" key="7">
    <source>
        <dbReference type="RuleBase" id="RU003331"/>
    </source>
</evidence>
<comment type="caution">
    <text evidence="5">Lacks conserved residue(s) required for the propagation of feature annotation.</text>
</comment>
<dbReference type="OrthoDB" id="9805030at2"/>
<feature type="binding site" evidence="5">
    <location>
        <position position="172"/>
    </location>
    <ligand>
        <name>AMP</name>
        <dbReference type="ChEBI" id="CHEBI:456215"/>
    </ligand>
</feature>
<keyword evidence="5 7" id="KW-0067">ATP-binding</keyword>
<feature type="binding site" evidence="5">
    <location>
        <position position="130"/>
    </location>
    <ligand>
        <name>Zn(2+)</name>
        <dbReference type="ChEBI" id="CHEBI:29105"/>
        <note>structural</note>
    </ligand>
</feature>
<dbReference type="EC" id="2.7.4.3" evidence="5 7"/>
<keyword evidence="4 5" id="KW-0418">Kinase</keyword>
<evidence type="ECO:0000256" key="1">
    <source>
        <dbReference type="ARBA" id="ARBA00022679"/>
    </source>
</evidence>
<feature type="binding site" evidence="5">
    <location>
        <position position="31"/>
    </location>
    <ligand>
        <name>AMP</name>
        <dbReference type="ChEBI" id="CHEBI:456215"/>
    </ligand>
</feature>
<dbReference type="Pfam" id="PF05191">
    <property type="entry name" value="ADK_lid"/>
    <property type="match status" value="1"/>
</dbReference>
<dbReference type="SUPFAM" id="SSF57774">
    <property type="entry name" value="Microbial and mitochondrial ADK, insert 'zinc finger' domain"/>
    <property type="match status" value="1"/>
</dbReference>
<evidence type="ECO:0000256" key="2">
    <source>
        <dbReference type="ARBA" id="ARBA00022727"/>
    </source>
</evidence>
<dbReference type="AlphaFoldDB" id="A0A2U1V1L5"/>
<feature type="binding site" evidence="5">
    <location>
        <position position="92"/>
    </location>
    <ligand>
        <name>AMP</name>
        <dbReference type="ChEBI" id="CHEBI:456215"/>
    </ligand>
</feature>
<dbReference type="EMBL" id="PDOA01000011">
    <property type="protein sequence ID" value="PWC27790.1"/>
    <property type="molecule type" value="Genomic_DNA"/>
</dbReference>
<evidence type="ECO:0000259" key="8">
    <source>
        <dbReference type="Pfam" id="PF05191"/>
    </source>
</evidence>
<feature type="binding site" evidence="5">
    <location>
        <position position="133"/>
    </location>
    <ligand>
        <name>Zn(2+)</name>
        <dbReference type="ChEBI" id="CHEBI:29105"/>
        <note>structural</note>
    </ligand>
</feature>
<dbReference type="InterPro" id="IPR036193">
    <property type="entry name" value="ADK_active_lid_dom_sf"/>
</dbReference>
<feature type="region of interest" description="NMP" evidence="5">
    <location>
        <begin position="30"/>
        <end position="59"/>
    </location>
</feature>
<evidence type="ECO:0000256" key="5">
    <source>
        <dbReference type="HAMAP-Rule" id="MF_00235"/>
    </source>
</evidence>
<gene>
    <name evidence="5" type="primary">adk</name>
    <name evidence="9" type="ORF">CR165_15955</name>
</gene>
<reference evidence="10" key="1">
    <citation type="submission" date="2017-10" db="EMBL/GenBank/DDBJ databases">
        <authorList>
            <person name="Toshchakov S.V."/>
            <person name="Goeva M.A."/>
        </authorList>
    </citation>
    <scope>NUCLEOTIDE SEQUENCE [LARGE SCALE GENOMIC DNA]</scope>
    <source>
        <strain evidence="10">JR1/69-1-13</strain>
    </source>
</reference>
<dbReference type="GO" id="GO:0008270">
    <property type="term" value="F:zinc ion binding"/>
    <property type="evidence" value="ECO:0007669"/>
    <property type="project" value="UniProtKB-UniRule"/>
</dbReference>
<dbReference type="UniPathway" id="UPA00588">
    <property type="reaction ID" value="UER00649"/>
</dbReference>
<dbReference type="GO" id="GO:0005524">
    <property type="term" value="F:ATP binding"/>
    <property type="evidence" value="ECO:0007669"/>
    <property type="project" value="UniProtKB-UniRule"/>
</dbReference>
<dbReference type="InterPro" id="IPR000850">
    <property type="entry name" value="Adenylat/UMP-CMP_kin"/>
</dbReference>
<feature type="binding site" evidence="5">
    <location>
        <position position="127"/>
    </location>
    <ligand>
        <name>ATP</name>
        <dbReference type="ChEBI" id="CHEBI:30616"/>
    </ligand>
</feature>
<dbReference type="PROSITE" id="PS00113">
    <property type="entry name" value="ADENYLATE_KINASE"/>
    <property type="match status" value="1"/>
</dbReference>
<evidence type="ECO:0000256" key="6">
    <source>
        <dbReference type="RuleBase" id="RU003330"/>
    </source>
</evidence>
<dbReference type="RefSeq" id="WP_109517949.1">
    <property type="nucleotide sequence ID" value="NZ_JBHSCH010000027.1"/>
</dbReference>
<accession>A0A2U1V1L5</accession>
<dbReference type="InterPro" id="IPR033690">
    <property type="entry name" value="Adenylat_kinase_CS"/>
</dbReference>
<keyword evidence="1 5" id="KW-0808">Transferase</keyword>
<comment type="subcellular location">
    <subcellularLocation>
        <location evidence="5 7">Cytoplasm</location>
    </subcellularLocation>
</comment>
<protein>
    <recommendedName>
        <fullName evidence="5 7">Adenylate kinase</fullName>
        <shortName evidence="5">AK</shortName>
        <ecNumber evidence="5 7">2.7.4.3</ecNumber>
    </recommendedName>
    <alternativeName>
        <fullName evidence="5">ATP-AMP transphosphorylase</fullName>
    </alternativeName>
    <alternativeName>
        <fullName evidence="5">ATP:AMP phosphotransferase</fullName>
    </alternativeName>
    <alternativeName>
        <fullName evidence="5">Adenylate monophosphate kinase</fullName>
    </alternativeName>
</protein>
<dbReference type="NCBIfam" id="NF011100">
    <property type="entry name" value="PRK14527.1"/>
    <property type="match status" value="1"/>
</dbReference>
<organism evidence="9 10">
    <name type="scientific">Teichococcus aestuarii</name>
    <dbReference type="NCBI Taxonomy" id="568898"/>
    <lineage>
        <taxon>Bacteria</taxon>
        <taxon>Pseudomonadati</taxon>
        <taxon>Pseudomonadota</taxon>
        <taxon>Alphaproteobacteria</taxon>
        <taxon>Acetobacterales</taxon>
        <taxon>Roseomonadaceae</taxon>
        <taxon>Roseomonas</taxon>
    </lineage>
</organism>
<sequence>MNLILLGPPGAGKGTQAKRLEERHGIAQISTGDMLRAEVRSGSAIGQQAKAIMEAGQLMPDAIITAMLANRVSQPDCAKGFILDGFPRTTPQAEALDVMLRDKGLRLDHVIELKVDDAALVERIAGRFTCAQCGAGYHDSFKPTAKPGVCDACGSTEFVRRADDKAETVAARLEAYHRQTAPLLPYYDAQGKLSQVDGMASMDEVARQIEAVLGR</sequence>
<dbReference type="NCBIfam" id="NF001380">
    <property type="entry name" value="PRK00279.1-2"/>
    <property type="match status" value="1"/>
</dbReference>
<evidence type="ECO:0000256" key="3">
    <source>
        <dbReference type="ARBA" id="ARBA00022741"/>
    </source>
</evidence>
<dbReference type="GO" id="GO:0005737">
    <property type="term" value="C:cytoplasm"/>
    <property type="evidence" value="ECO:0007669"/>
    <property type="project" value="UniProtKB-SubCell"/>
</dbReference>
<feature type="domain" description="Adenylate kinase active site lid" evidence="8">
    <location>
        <begin position="127"/>
        <end position="163"/>
    </location>
</feature>
<dbReference type="NCBIfam" id="NF001381">
    <property type="entry name" value="PRK00279.1-3"/>
    <property type="match status" value="1"/>
</dbReference>
<comment type="similarity">
    <text evidence="5 6">Belongs to the adenylate kinase family.</text>
</comment>
<comment type="caution">
    <text evidence="9">The sequence shown here is derived from an EMBL/GenBank/DDBJ whole genome shotgun (WGS) entry which is preliminary data.</text>
</comment>
<keyword evidence="5" id="KW-0479">Metal-binding</keyword>
<evidence type="ECO:0000256" key="4">
    <source>
        <dbReference type="ARBA" id="ARBA00022777"/>
    </source>
</evidence>
<dbReference type="InterPro" id="IPR006259">
    <property type="entry name" value="Adenyl_kin_sub"/>
</dbReference>
<dbReference type="NCBIfam" id="NF011105">
    <property type="entry name" value="PRK14532.1"/>
    <property type="match status" value="1"/>
</dbReference>
<dbReference type="GO" id="GO:0004017">
    <property type="term" value="F:AMP kinase activity"/>
    <property type="evidence" value="ECO:0007669"/>
    <property type="project" value="UniProtKB-UniRule"/>
</dbReference>